<dbReference type="AlphaFoldDB" id="A0AAW6CXX8"/>
<sequence>MSFIYSKEILDGVSSQRKFFGIPIYIRNDILGVITRKYFLGIWKTVTYPEGKRYYLFGIKVKNKGKTYDLPKNITSTYNVQNTSKVSADNLNSNKPKPKISDNIINSVSTTPELQGLYKQITDLTSTVNLLKDKLNLCYYETANFKNLVQCQHLHQKVFGPYRNAFKGRNVVLVATGPTAKYYRPIKDAIYVGVNNACLLDNVELDYLFCQDFYMGEEKIDKIVHYRAGKCKKFFGRIPDNRIEACHRSKDAQHVRRCPRYLVDEAEASEYYVYDNLQNRIAYDIELEPLSASGVAFSAFQFILHAHPKKIYLVGCDCSSGFFYSSDIVFNNSYMVNYWKKFKAYVDELYPDVEVISINPVGLKNVFKDRYDETYLIKNR</sequence>
<evidence type="ECO:0000313" key="1">
    <source>
        <dbReference type="EMBL" id="MDB8003496.1"/>
    </source>
</evidence>
<gene>
    <name evidence="1" type="ORF">PNE09_05340</name>
</gene>
<evidence type="ECO:0000313" key="2">
    <source>
        <dbReference type="Proteomes" id="UP001210809"/>
    </source>
</evidence>
<protein>
    <recommendedName>
        <fullName evidence="3">DUF115 domain-containing protein</fullName>
    </recommendedName>
</protein>
<name>A0AAW6CXX8_9FIRM</name>
<proteinExistence type="predicted"/>
<dbReference type="Proteomes" id="UP001210809">
    <property type="component" value="Unassembled WGS sequence"/>
</dbReference>
<comment type="caution">
    <text evidence="1">The sequence shown here is derived from an EMBL/GenBank/DDBJ whole genome shotgun (WGS) entry which is preliminary data.</text>
</comment>
<organism evidence="1 2">
    <name type="scientific">[Eubacterium] siraeum</name>
    <dbReference type="NCBI Taxonomy" id="39492"/>
    <lineage>
        <taxon>Bacteria</taxon>
        <taxon>Bacillati</taxon>
        <taxon>Bacillota</taxon>
        <taxon>Clostridia</taxon>
        <taxon>Eubacteriales</taxon>
        <taxon>Oscillospiraceae</taxon>
        <taxon>Oscillospiraceae incertae sedis</taxon>
    </lineage>
</organism>
<evidence type="ECO:0008006" key="3">
    <source>
        <dbReference type="Google" id="ProtNLM"/>
    </source>
</evidence>
<dbReference type="EMBL" id="JAQLXW010000005">
    <property type="protein sequence ID" value="MDB8003496.1"/>
    <property type="molecule type" value="Genomic_DNA"/>
</dbReference>
<accession>A0AAW6CXX8</accession>
<reference evidence="1" key="1">
    <citation type="submission" date="2023-01" db="EMBL/GenBank/DDBJ databases">
        <title>Human gut microbiome strain richness.</title>
        <authorList>
            <person name="Chen-Liaw A."/>
        </authorList>
    </citation>
    <scope>NUCLEOTIDE SEQUENCE</scope>
    <source>
        <strain evidence="1">1001283st1_G1_1001283B150217_161031</strain>
    </source>
</reference>